<organism evidence="4 5">
    <name type="scientific">Eimeria maxima</name>
    <name type="common">Coccidian parasite</name>
    <dbReference type="NCBI Taxonomy" id="5804"/>
    <lineage>
        <taxon>Eukaryota</taxon>
        <taxon>Sar</taxon>
        <taxon>Alveolata</taxon>
        <taxon>Apicomplexa</taxon>
        <taxon>Conoidasida</taxon>
        <taxon>Coccidia</taxon>
        <taxon>Eucoccidiorida</taxon>
        <taxon>Eimeriorina</taxon>
        <taxon>Eimeriidae</taxon>
        <taxon>Eimeria</taxon>
    </lineage>
</organism>
<reference evidence="4" key="1">
    <citation type="submission" date="2013-10" db="EMBL/GenBank/DDBJ databases">
        <title>Genomic analysis of the causative agents of coccidiosis in chickens.</title>
        <authorList>
            <person name="Reid A.J."/>
            <person name="Blake D."/>
            <person name="Billington K."/>
            <person name="Browne H."/>
            <person name="Dunn M."/>
            <person name="Hung S."/>
            <person name="Kawahara F."/>
            <person name="Miranda-Saavedra D."/>
            <person name="Mourier T."/>
            <person name="Nagra H."/>
            <person name="Otto T.D."/>
            <person name="Rawlings N."/>
            <person name="Sanchez A."/>
            <person name="Sanders M."/>
            <person name="Subramaniam C."/>
            <person name="Tay Y."/>
            <person name="Dear P."/>
            <person name="Doerig C."/>
            <person name="Gruber A."/>
            <person name="Parkinson J."/>
            <person name="Shirley M."/>
            <person name="Wan K.L."/>
            <person name="Berriman M."/>
            <person name="Tomley F."/>
            <person name="Pain A."/>
        </authorList>
    </citation>
    <scope>NUCLEOTIDE SEQUENCE [LARGE SCALE GENOMIC DNA]</scope>
    <source>
        <strain evidence="4">Weybridge</strain>
    </source>
</reference>
<dbReference type="EMBL" id="HG720200">
    <property type="protein sequence ID" value="CDJ59228.1"/>
    <property type="molecule type" value="Genomic_DNA"/>
</dbReference>
<accession>U6M837</accession>
<evidence type="ECO:0000256" key="2">
    <source>
        <dbReference type="ARBA" id="ARBA00023315"/>
    </source>
</evidence>
<dbReference type="PANTHER" id="PTHR23091:SF4">
    <property type="entry name" value="N-TERMINAL AMINO-ACID N(ALPHA)-ACETYLTRANSFERASE NATA"/>
    <property type="match status" value="1"/>
</dbReference>
<dbReference type="RefSeq" id="XP_013335876.1">
    <property type="nucleotide sequence ID" value="XM_013480422.1"/>
</dbReference>
<dbReference type="GeneID" id="25339615"/>
<dbReference type="VEuPathDB" id="ToxoDB:EMWEY_00056290"/>
<reference evidence="4" key="2">
    <citation type="submission" date="2013-10" db="EMBL/GenBank/DDBJ databases">
        <authorList>
            <person name="Aslett M."/>
        </authorList>
    </citation>
    <scope>NUCLEOTIDE SEQUENCE [LARGE SCALE GENOMIC DNA]</scope>
    <source>
        <strain evidence="4">Weybridge</strain>
    </source>
</reference>
<dbReference type="OMA" id="IERQYYA"/>
<dbReference type="GO" id="GO:1990190">
    <property type="term" value="F:protein-N-terminal-glutamate acetyltransferase activity"/>
    <property type="evidence" value="ECO:0007669"/>
    <property type="project" value="TreeGrafter"/>
</dbReference>
<gene>
    <name evidence="4" type="ORF">EMWEY_00056290</name>
</gene>
<keyword evidence="1 4" id="KW-0808">Transferase</keyword>
<name>U6M837_EIMMA</name>
<dbReference type="GO" id="GO:0031415">
    <property type="term" value="C:NatA complex"/>
    <property type="evidence" value="ECO:0007669"/>
    <property type="project" value="InterPro"/>
</dbReference>
<evidence type="ECO:0000313" key="4">
    <source>
        <dbReference type="EMBL" id="CDJ59228.1"/>
    </source>
</evidence>
<proteinExistence type="predicted"/>
<keyword evidence="5" id="KW-1185">Reference proteome</keyword>
<evidence type="ECO:0000256" key="1">
    <source>
        <dbReference type="ARBA" id="ARBA00022679"/>
    </source>
</evidence>
<dbReference type="Gene3D" id="3.40.630.30">
    <property type="match status" value="1"/>
</dbReference>
<dbReference type="Proteomes" id="UP000030763">
    <property type="component" value="Unassembled WGS sequence"/>
</dbReference>
<feature type="region of interest" description="Disordered" evidence="3">
    <location>
        <begin position="54"/>
        <end position="91"/>
    </location>
</feature>
<dbReference type="InterPro" id="IPR045047">
    <property type="entry name" value="Ard1-like"/>
</dbReference>
<keyword evidence="2" id="KW-0012">Acyltransferase</keyword>
<dbReference type="GO" id="GO:1990189">
    <property type="term" value="F:protein N-terminal-serine acetyltransferase activity"/>
    <property type="evidence" value="ECO:0007669"/>
    <property type="project" value="TreeGrafter"/>
</dbReference>
<evidence type="ECO:0000256" key="3">
    <source>
        <dbReference type="SAM" id="MobiDB-lite"/>
    </source>
</evidence>
<dbReference type="AlphaFoldDB" id="U6M837"/>
<sequence>MQDVFSAEFAALHVRVTNRAAFALYSNTLGYRVHDIDKGYYADKEDAFDMRNYFNGKGGKGRRKDTKEGDGAAETSSATKEIISPSRYAVT</sequence>
<evidence type="ECO:0000313" key="5">
    <source>
        <dbReference type="Proteomes" id="UP000030763"/>
    </source>
</evidence>
<dbReference type="PANTHER" id="PTHR23091">
    <property type="entry name" value="N-TERMINAL ACETYLTRANSFERASE"/>
    <property type="match status" value="1"/>
</dbReference>
<dbReference type="OrthoDB" id="25586at2759"/>
<protein>
    <submittedName>
        <fullName evidence="4">N-terminal acetyltransferase complex subunit ARD1, putative</fullName>
    </submittedName>
</protein>